<feature type="compositionally biased region" description="Low complexity" evidence="2">
    <location>
        <begin position="1"/>
        <end position="24"/>
    </location>
</feature>
<proteinExistence type="predicted"/>
<feature type="region of interest" description="Disordered" evidence="2">
    <location>
        <begin position="1"/>
        <end position="26"/>
    </location>
</feature>
<dbReference type="PANTHER" id="PTHR15917:SF0">
    <property type="entry name" value="PROTEIN LARGEN"/>
    <property type="match status" value="1"/>
</dbReference>
<accession>A0ABC9Y6B8</accession>
<reference evidence="3 4" key="1">
    <citation type="submission" date="2024-06" db="EMBL/GenBank/DDBJ databases">
        <title>The draft genome of Grus japonensis, version 3.</title>
        <authorList>
            <person name="Nabeshima K."/>
            <person name="Suzuki S."/>
            <person name="Onuma M."/>
        </authorList>
    </citation>
    <scope>NUCLEOTIDE SEQUENCE [LARGE SCALE GENOMIC DNA]</scope>
    <source>
        <strain evidence="3 4">451A</strain>
    </source>
</reference>
<protein>
    <submittedName>
        <fullName evidence="3">Protein Largen</fullName>
    </submittedName>
</protein>
<sequence length="94" mass="10355">MSAQSKGTASSSSSPSEGPPAASKAKVKEQIKIIVEDLELVLGDLKDVAKELKELMIQVAGRHVRFLPVNPETRKLQFVSTKRIRAATIMYQYL</sequence>
<evidence type="ECO:0000256" key="1">
    <source>
        <dbReference type="ARBA" id="ARBA00023054"/>
    </source>
</evidence>
<keyword evidence="1" id="KW-0175">Coiled coil</keyword>
<organism evidence="3 4">
    <name type="scientific">Grus japonensis</name>
    <name type="common">Japanese crane</name>
    <name type="synonym">Red-crowned crane</name>
    <dbReference type="NCBI Taxonomy" id="30415"/>
    <lineage>
        <taxon>Eukaryota</taxon>
        <taxon>Metazoa</taxon>
        <taxon>Chordata</taxon>
        <taxon>Craniata</taxon>
        <taxon>Vertebrata</taxon>
        <taxon>Euteleostomi</taxon>
        <taxon>Archelosauria</taxon>
        <taxon>Archosauria</taxon>
        <taxon>Dinosauria</taxon>
        <taxon>Saurischia</taxon>
        <taxon>Theropoda</taxon>
        <taxon>Coelurosauria</taxon>
        <taxon>Aves</taxon>
        <taxon>Neognathae</taxon>
        <taxon>Neoaves</taxon>
        <taxon>Gruiformes</taxon>
        <taxon>Gruidae</taxon>
        <taxon>Grus</taxon>
    </lineage>
</organism>
<dbReference type="PANTHER" id="PTHR15917">
    <property type="match status" value="1"/>
</dbReference>
<evidence type="ECO:0000313" key="4">
    <source>
        <dbReference type="Proteomes" id="UP001623348"/>
    </source>
</evidence>
<dbReference type="InterPro" id="IPR027997">
    <property type="entry name" value="Largen/INSYN1"/>
</dbReference>
<dbReference type="Proteomes" id="UP001623348">
    <property type="component" value="Unassembled WGS sequence"/>
</dbReference>
<gene>
    <name evidence="3" type="ORF">GRJ2_003025400</name>
</gene>
<evidence type="ECO:0000313" key="3">
    <source>
        <dbReference type="EMBL" id="GAB0205598.1"/>
    </source>
</evidence>
<keyword evidence="4" id="KW-1185">Reference proteome</keyword>
<comment type="caution">
    <text evidence="3">The sequence shown here is derived from an EMBL/GenBank/DDBJ whole genome shotgun (WGS) entry which is preliminary data.</text>
</comment>
<evidence type="ECO:0000256" key="2">
    <source>
        <dbReference type="SAM" id="MobiDB-lite"/>
    </source>
</evidence>
<dbReference type="EMBL" id="BAAFJT010000040">
    <property type="protein sequence ID" value="GAB0205598.1"/>
    <property type="molecule type" value="Genomic_DNA"/>
</dbReference>
<name>A0ABC9Y6B8_GRUJA</name>
<dbReference type="AlphaFoldDB" id="A0ABC9Y6B8"/>